<name>A0ABN6K338_9ACTO</name>
<feature type="transmembrane region" description="Helical" evidence="6">
    <location>
        <begin position="81"/>
        <end position="106"/>
    </location>
</feature>
<feature type="transmembrane region" description="Helical" evidence="6">
    <location>
        <begin position="200"/>
        <end position="217"/>
    </location>
</feature>
<feature type="transmembrane region" description="Helical" evidence="6">
    <location>
        <begin position="253"/>
        <end position="271"/>
    </location>
</feature>
<dbReference type="InterPro" id="IPR013525">
    <property type="entry name" value="ABC2_TM"/>
</dbReference>
<keyword evidence="9" id="KW-1185">Reference proteome</keyword>
<evidence type="ECO:0000256" key="3">
    <source>
        <dbReference type="ARBA" id="ARBA00022989"/>
    </source>
</evidence>
<evidence type="ECO:0000259" key="7">
    <source>
        <dbReference type="Pfam" id="PF12698"/>
    </source>
</evidence>
<accession>A0ABN6K338</accession>
<dbReference type="InterPro" id="IPR051784">
    <property type="entry name" value="Nod_factor_ABC_transporter"/>
</dbReference>
<feature type="transmembrane region" description="Helical" evidence="6">
    <location>
        <begin position="165"/>
        <end position="188"/>
    </location>
</feature>
<dbReference type="EMBL" id="AP025017">
    <property type="protein sequence ID" value="BDA63381.1"/>
    <property type="molecule type" value="Genomic_DNA"/>
</dbReference>
<dbReference type="Pfam" id="PF12698">
    <property type="entry name" value="ABC2_membrane_3"/>
    <property type="match status" value="1"/>
</dbReference>
<evidence type="ECO:0000313" key="8">
    <source>
        <dbReference type="EMBL" id="BDA63381.1"/>
    </source>
</evidence>
<keyword evidence="3 6" id="KW-1133">Transmembrane helix</keyword>
<sequence>MTTATPATTPTTTAPEPAGTGRPLSARAPGARSLYLTILRWKLLSVGPMLPVVIVLQIFMAAGIILGFALLIPGIDDLPGIALHMSTGAPTVQLLTVGLVMVPQAVATERNNGTFAYMRSLPVPRPILLIADLTMWAVIALPGLAASLTVALLRFDLSLDPHWPLLVSAALLVSSVSATVGYAIAVALRPMVAQAATQALIFFILLFSPVTFPASHLPRWLEVLHDWLPIRPAADLLRAGLASGDYTWQVRDLIVLLVWAAVSLVICLRALSRR</sequence>
<organism evidence="8 9">
    <name type="scientific">Actinomyces capricornis</name>
    <dbReference type="NCBI Taxonomy" id="2755559"/>
    <lineage>
        <taxon>Bacteria</taxon>
        <taxon>Bacillati</taxon>
        <taxon>Actinomycetota</taxon>
        <taxon>Actinomycetes</taxon>
        <taxon>Actinomycetales</taxon>
        <taxon>Actinomycetaceae</taxon>
        <taxon>Actinomyces</taxon>
    </lineage>
</organism>
<evidence type="ECO:0000313" key="9">
    <source>
        <dbReference type="Proteomes" id="UP000824496"/>
    </source>
</evidence>
<dbReference type="PANTHER" id="PTHR43229">
    <property type="entry name" value="NODULATION PROTEIN J"/>
    <property type="match status" value="1"/>
</dbReference>
<proteinExistence type="predicted"/>
<evidence type="ECO:0000256" key="2">
    <source>
        <dbReference type="ARBA" id="ARBA00022692"/>
    </source>
</evidence>
<feature type="domain" description="ABC-2 type transporter transmembrane" evidence="7">
    <location>
        <begin position="95"/>
        <end position="267"/>
    </location>
</feature>
<feature type="transmembrane region" description="Helical" evidence="6">
    <location>
        <begin position="127"/>
        <end position="153"/>
    </location>
</feature>
<feature type="transmembrane region" description="Helical" evidence="6">
    <location>
        <begin position="49"/>
        <end position="75"/>
    </location>
</feature>
<gene>
    <name evidence="8" type="ORF">MANAM107_02150</name>
</gene>
<protein>
    <submittedName>
        <fullName evidence="8">Multidrug ABC transporter permease</fullName>
    </submittedName>
</protein>
<dbReference type="RefSeq" id="WP_223910016.1">
    <property type="nucleotide sequence ID" value="NZ_AP025017.1"/>
</dbReference>
<feature type="region of interest" description="Disordered" evidence="5">
    <location>
        <begin position="1"/>
        <end position="25"/>
    </location>
</feature>
<evidence type="ECO:0000256" key="6">
    <source>
        <dbReference type="SAM" id="Phobius"/>
    </source>
</evidence>
<feature type="compositionally biased region" description="Low complexity" evidence="5">
    <location>
        <begin position="1"/>
        <end position="21"/>
    </location>
</feature>
<evidence type="ECO:0000256" key="1">
    <source>
        <dbReference type="ARBA" id="ARBA00004141"/>
    </source>
</evidence>
<comment type="subcellular location">
    <subcellularLocation>
        <location evidence="1">Membrane</location>
        <topology evidence="1">Multi-pass membrane protein</topology>
    </subcellularLocation>
</comment>
<evidence type="ECO:0000256" key="4">
    <source>
        <dbReference type="ARBA" id="ARBA00023136"/>
    </source>
</evidence>
<dbReference type="PANTHER" id="PTHR43229:SF3">
    <property type="entry name" value="ABC-TYPE MULTIDRUG TRANSPORT SYSTEM, PERMEASE COMPONENT"/>
    <property type="match status" value="1"/>
</dbReference>
<dbReference type="Proteomes" id="UP000824496">
    <property type="component" value="Chromosome"/>
</dbReference>
<evidence type="ECO:0000256" key="5">
    <source>
        <dbReference type="SAM" id="MobiDB-lite"/>
    </source>
</evidence>
<reference evidence="8 9" key="1">
    <citation type="submission" date="2021-08" db="EMBL/GenBank/DDBJ databases">
        <title>Whole genome sequence of novel Actinomyces species strain MAS-1.</title>
        <authorList>
            <person name="Saito M."/>
            <person name="Kuwahara N."/>
            <person name="Takizawa T."/>
            <person name="Gotouda H."/>
            <person name="Ochiai T."/>
        </authorList>
    </citation>
    <scope>NUCLEOTIDE SEQUENCE [LARGE SCALE GENOMIC DNA]</scope>
    <source>
        <strain evidence="8 9">MAS-1</strain>
    </source>
</reference>
<keyword evidence="2 6" id="KW-0812">Transmembrane</keyword>
<keyword evidence="4 6" id="KW-0472">Membrane</keyword>